<gene>
    <name evidence="1" type="ORF">H9847_00920</name>
</gene>
<dbReference type="PANTHER" id="PTHR34071">
    <property type="entry name" value="5-NITROIMIDAZOLE ANTIBIOTICS RESISTANCE PROTEIN, NIMA-FAMILY-RELATED PROTEIN-RELATED"/>
    <property type="match status" value="1"/>
</dbReference>
<dbReference type="EMBL" id="JAHLFE010000016">
    <property type="protein sequence ID" value="MBU3843426.1"/>
    <property type="molecule type" value="Genomic_DNA"/>
</dbReference>
<dbReference type="AlphaFoldDB" id="A0A948TEA5"/>
<reference evidence="1" key="1">
    <citation type="journal article" date="2021" name="PeerJ">
        <title>Extensive microbial diversity within the chicken gut microbiome revealed by metagenomics and culture.</title>
        <authorList>
            <person name="Gilroy R."/>
            <person name="Ravi A."/>
            <person name="Getino M."/>
            <person name="Pursley I."/>
            <person name="Horton D.L."/>
            <person name="Alikhan N.F."/>
            <person name="Baker D."/>
            <person name="Gharbi K."/>
            <person name="Hall N."/>
            <person name="Watson M."/>
            <person name="Adriaenssens E.M."/>
            <person name="Foster-Nyarko E."/>
            <person name="Jarju S."/>
            <person name="Secka A."/>
            <person name="Antonio M."/>
            <person name="Oren A."/>
            <person name="Chaudhuri R.R."/>
            <person name="La Ragione R."/>
            <person name="Hildebrand F."/>
            <person name="Pallen M.J."/>
        </authorList>
    </citation>
    <scope>NUCLEOTIDE SEQUENCE</scope>
    <source>
        <strain evidence="1">378</strain>
    </source>
</reference>
<sequence length="185" mass="20512">MFAFILVRKALRAVTSVEQVLQALNTAQEMTLAIKDEPYPYAVTVNYAPVVRDDELYLLFHGAKAGRKFTLLKRDPNCAFTITLRTNTLIYPDCRSTNHFASICGEGEVLFVEGEEALDVLADMMAFYKAPIEREALKEKMRPKLAATQAFALKVSALAMKVNGEALATDDGHMHPATAELTPKE</sequence>
<dbReference type="Gene3D" id="2.30.110.10">
    <property type="entry name" value="Electron Transport, Fmn-binding Protein, Chain A"/>
    <property type="match status" value="1"/>
</dbReference>
<comment type="caution">
    <text evidence="1">The sequence shown here is derived from an EMBL/GenBank/DDBJ whole genome shotgun (WGS) entry which is preliminary data.</text>
</comment>
<dbReference type="InterPro" id="IPR012349">
    <property type="entry name" value="Split_barrel_FMN-bd"/>
</dbReference>
<dbReference type="Proteomes" id="UP000733611">
    <property type="component" value="Unassembled WGS sequence"/>
</dbReference>
<dbReference type="Pfam" id="PF12900">
    <property type="entry name" value="Pyridox_ox_2"/>
    <property type="match status" value="1"/>
</dbReference>
<accession>A0A948TEA5</accession>
<organism evidence="1 2">
    <name type="scientific">Candidatus Anaerobiospirillum pullicola</name>
    <dbReference type="NCBI Taxonomy" id="2838451"/>
    <lineage>
        <taxon>Bacteria</taxon>
        <taxon>Pseudomonadati</taxon>
        <taxon>Pseudomonadota</taxon>
        <taxon>Gammaproteobacteria</taxon>
        <taxon>Aeromonadales</taxon>
        <taxon>Succinivibrionaceae</taxon>
        <taxon>Anaerobiospirillum</taxon>
    </lineage>
</organism>
<evidence type="ECO:0000313" key="1">
    <source>
        <dbReference type="EMBL" id="MBU3843426.1"/>
    </source>
</evidence>
<protein>
    <submittedName>
        <fullName evidence="1">Pyridoxamine 5'-phosphate oxidase family protein</fullName>
    </submittedName>
</protein>
<name>A0A948TEA5_9GAMM</name>
<reference evidence="1" key="2">
    <citation type="submission" date="2021-04" db="EMBL/GenBank/DDBJ databases">
        <authorList>
            <person name="Gilroy R."/>
        </authorList>
    </citation>
    <scope>NUCLEOTIDE SEQUENCE</scope>
    <source>
        <strain evidence="1">378</strain>
    </source>
</reference>
<dbReference type="SUPFAM" id="SSF50475">
    <property type="entry name" value="FMN-binding split barrel"/>
    <property type="match status" value="1"/>
</dbReference>
<dbReference type="InterPro" id="IPR024747">
    <property type="entry name" value="Pyridox_Oxase-rel"/>
</dbReference>
<evidence type="ECO:0000313" key="2">
    <source>
        <dbReference type="Proteomes" id="UP000733611"/>
    </source>
</evidence>
<proteinExistence type="predicted"/>
<dbReference type="PANTHER" id="PTHR34071:SF2">
    <property type="entry name" value="FLAVIN-NUCLEOTIDE-BINDING PROTEIN"/>
    <property type="match status" value="1"/>
</dbReference>